<feature type="compositionally biased region" description="Basic and acidic residues" evidence="3">
    <location>
        <begin position="498"/>
        <end position="507"/>
    </location>
</feature>
<dbReference type="GO" id="GO:0015074">
    <property type="term" value="P:DNA integration"/>
    <property type="evidence" value="ECO:0007669"/>
    <property type="project" value="InterPro"/>
</dbReference>
<reference evidence="6" key="1">
    <citation type="submission" date="2015-07" db="EMBL/GenBank/DDBJ databases">
        <authorList>
            <consortium name="Consortium for Microbial Forensics and Genomics (microFORGE)"/>
            <person name="Knight B.M."/>
            <person name="Roberts D.P."/>
            <person name="Lin D."/>
            <person name="Hari K."/>
            <person name="Fletcher J."/>
            <person name="Melcher U."/>
            <person name="Blagden T."/>
            <person name="Winegar R.A."/>
        </authorList>
    </citation>
    <scope>NUCLEOTIDE SEQUENCE [LARGE SCALE GENOMIC DNA]</scope>
    <source>
        <strain evidence="6">NRRL B-1447</strain>
    </source>
</reference>
<dbReference type="Gene3D" id="1.10.150.130">
    <property type="match status" value="1"/>
</dbReference>
<dbReference type="PANTHER" id="PTHR30349:SF91">
    <property type="entry name" value="INTA PROTEIN"/>
    <property type="match status" value="1"/>
</dbReference>
<protein>
    <submittedName>
        <fullName evidence="5">Integrase</fullName>
    </submittedName>
</protein>
<dbReference type="GO" id="GO:0006310">
    <property type="term" value="P:DNA recombination"/>
    <property type="evidence" value="ECO:0007669"/>
    <property type="project" value="UniProtKB-KW"/>
</dbReference>
<dbReference type="SUPFAM" id="SSF56349">
    <property type="entry name" value="DNA breaking-rejoining enzymes"/>
    <property type="match status" value="1"/>
</dbReference>
<dbReference type="PROSITE" id="PS51898">
    <property type="entry name" value="TYR_RECOMBINASE"/>
    <property type="match status" value="1"/>
</dbReference>
<dbReference type="RefSeq" id="WP_053167072.1">
    <property type="nucleotide sequence ID" value="NZ_LGUV01000001.1"/>
</dbReference>
<dbReference type="CDD" id="cd01189">
    <property type="entry name" value="INT_ICEBs1_C_like"/>
    <property type="match status" value="1"/>
</dbReference>
<dbReference type="AlphaFoldDB" id="A0A0L8N5U0"/>
<proteinExistence type="predicted"/>
<evidence type="ECO:0000256" key="2">
    <source>
        <dbReference type="ARBA" id="ARBA00023172"/>
    </source>
</evidence>
<dbReference type="InterPro" id="IPR010998">
    <property type="entry name" value="Integrase_recombinase_N"/>
</dbReference>
<dbReference type="InterPro" id="IPR011010">
    <property type="entry name" value="DNA_brk_join_enz"/>
</dbReference>
<gene>
    <name evidence="5" type="ORF">ADK75_00085</name>
</gene>
<dbReference type="PANTHER" id="PTHR30349">
    <property type="entry name" value="PHAGE INTEGRASE-RELATED"/>
    <property type="match status" value="1"/>
</dbReference>
<feature type="domain" description="Tyr recombinase" evidence="4">
    <location>
        <begin position="291"/>
        <end position="488"/>
    </location>
</feature>
<dbReference type="PATRIC" id="fig|1961.12.peg.19"/>
<evidence type="ECO:0000256" key="1">
    <source>
        <dbReference type="ARBA" id="ARBA00023125"/>
    </source>
</evidence>
<dbReference type="OrthoDB" id="9805859at2"/>
<evidence type="ECO:0000259" key="4">
    <source>
        <dbReference type="PROSITE" id="PS51898"/>
    </source>
</evidence>
<evidence type="ECO:0000313" key="5">
    <source>
        <dbReference type="EMBL" id="KOG57860.1"/>
    </source>
</evidence>
<keyword evidence="1" id="KW-0238">DNA-binding</keyword>
<accession>A0A0L8N5U0</accession>
<keyword evidence="2" id="KW-0233">DNA recombination</keyword>
<organism evidence="5 6">
    <name type="scientific">Streptomyces virginiae</name>
    <name type="common">Streptomyces cinnamonensis</name>
    <dbReference type="NCBI Taxonomy" id="1961"/>
    <lineage>
        <taxon>Bacteria</taxon>
        <taxon>Bacillati</taxon>
        <taxon>Actinomycetota</taxon>
        <taxon>Actinomycetes</taxon>
        <taxon>Kitasatosporales</taxon>
        <taxon>Streptomycetaceae</taxon>
        <taxon>Streptomyces</taxon>
    </lineage>
</organism>
<dbReference type="Proteomes" id="UP000037084">
    <property type="component" value="Unassembled WGS sequence"/>
</dbReference>
<dbReference type="GO" id="GO:0003677">
    <property type="term" value="F:DNA binding"/>
    <property type="evidence" value="ECO:0007669"/>
    <property type="project" value="UniProtKB-KW"/>
</dbReference>
<dbReference type="EMBL" id="LGUV01000001">
    <property type="protein sequence ID" value="KOG57860.1"/>
    <property type="molecule type" value="Genomic_DNA"/>
</dbReference>
<dbReference type="InterPro" id="IPR013762">
    <property type="entry name" value="Integrase-like_cat_sf"/>
</dbReference>
<evidence type="ECO:0000313" key="6">
    <source>
        <dbReference type="Proteomes" id="UP000037084"/>
    </source>
</evidence>
<comment type="caution">
    <text evidence="5">The sequence shown here is derived from an EMBL/GenBank/DDBJ whole genome shotgun (WGS) entry which is preliminary data.</text>
</comment>
<dbReference type="InterPro" id="IPR002104">
    <property type="entry name" value="Integrase_catalytic"/>
</dbReference>
<dbReference type="Gene3D" id="1.10.443.10">
    <property type="entry name" value="Intergrase catalytic core"/>
    <property type="match status" value="1"/>
</dbReference>
<dbReference type="Pfam" id="PF00589">
    <property type="entry name" value="Phage_integrase"/>
    <property type="match status" value="1"/>
</dbReference>
<evidence type="ECO:0000256" key="3">
    <source>
        <dbReference type="SAM" id="MobiDB-lite"/>
    </source>
</evidence>
<name>A0A0L8N5U0_STRVG</name>
<dbReference type="eggNOG" id="COG0582">
    <property type="taxonomic scope" value="Bacteria"/>
</dbReference>
<sequence>MKGSTYRRCSCRDPKTGKELGTSCPKRNSRNHCTYSIRQELPFREDGSRRSFTRGGYANVKAAQADLDDVRALLGLAKADDPEGIQLVAEMLAEVSSEKLPLPDVEETRRRLKAGQDLVGSLTVAEWLDRWLAGKRIRKSGISRYETDIRVHLKPHIGHRRLDRLRVSHLSEMFTAIADGNAEILEQNAQRRAAVDELATVPWKGAENRARRKALKVALDAMPAFRRMTGPATRQHVKATLRASLNDAIGQQIITFNPAAHVEIDPVRKPKALVWTDERVAKWEQTGEKPSPVMVWTPEQTGAFLDFVAEDRLYAMWHLIAFRGLRRGEACGQPWSETNLDRHSLTVTGQLVQDGWEIEASEPKTDSGFRVVALDDDTVGVLERHRKQQEADRLEWGSAWVNTGLVFTQEDGSWLHPGKVTDLFERLVSASGLPPIRLHDLRHGAATLMLAADIDIKIVSDTLGHSDTRITRDIYQSVLPHVGKSAAEATAKLVPLQRKAEQEEQARKAAKKARQAEKAKAKGKRKGKAKKAAKKG</sequence>
<feature type="compositionally biased region" description="Basic residues" evidence="3">
    <location>
        <begin position="521"/>
        <end position="536"/>
    </location>
</feature>
<dbReference type="InterPro" id="IPR050090">
    <property type="entry name" value="Tyrosine_recombinase_XerCD"/>
</dbReference>
<feature type="region of interest" description="Disordered" evidence="3">
    <location>
        <begin position="498"/>
        <end position="536"/>
    </location>
</feature>